<sequence length="235" mass="25627">MTDLSTAVLGFGNELQGLLDGVLPYAGGEAPDRRQVIVGSVAGTGHFQVQVAAPNGLITLVKDGAPVAKLRITFQCTLDTPGQYLAIVRSDFELRELGDRTPIARLDYIRDAYKVPASHWNVHAERGSASRLLALGNPSHSGEFSKLHFPVGGARMRPGLEDFLAFVLNEFKVDRCSGADDVIREGRERWRRRQIATLVRDAPDEAVRVLTDLGYAITAPADGPKLPNAEKLQSW</sequence>
<reference evidence="1 2" key="1">
    <citation type="submission" date="2020-07" db="EMBL/GenBank/DDBJ databases">
        <title>Sequencing the genomes of 1000 actinobacteria strains.</title>
        <authorList>
            <person name="Klenk H.-P."/>
        </authorList>
    </citation>
    <scope>NUCLEOTIDE SEQUENCE [LARGE SCALE GENOMIC DNA]</scope>
    <source>
        <strain evidence="1 2">DSM 44749</strain>
    </source>
</reference>
<comment type="caution">
    <text evidence="1">The sequence shown here is derived from an EMBL/GenBank/DDBJ whole genome shotgun (WGS) entry which is preliminary data.</text>
</comment>
<protein>
    <submittedName>
        <fullName evidence="1">Uncharacterized protein</fullName>
    </submittedName>
</protein>
<keyword evidence="2" id="KW-1185">Reference proteome</keyword>
<dbReference type="AlphaFoldDB" id="A0A852VYR2"/>
<evidence type="ECO:0000313" key="1">
    <source>
        <dbReference type="EMBL" id="NYG01933.1"/>
    </source>
</evidence>
<accession>A0A852VYR2</accession>
<dbReference type="RefSeq" id="WP_179761024.1">
    <property type="nucleotide sequence ID" value="NZ_BAAAJZ010000001.1"/>
</dbReference>
<dbReference type="Proteomes" id="UP000549695">
    <property type="component" value="Unassembled WGS sequence"/>
</dbReference>
<name>A0A852VYR2_PSEA5</name>
<evidence type="ECO:0000313" key="2">
    <source>
        <dbReference type="Proteomes" id="UP000549695"/>
    </source>
</evidence>
<gene>
    <name evidence="1" type="ORF">HDA37_002218</name>
</gene>
<organism evidence="1 2">
    <name type="scientific">Pseudonocardia alni</name>
    <name type="common">Amycolata alni</name>
    <dbReference type="NCBI Taxonomy" id="33907"/>
    <lineage>
        <taxon>Bacteria</taxon>
        <taxon>Bacillati</taxon>
        <taxon>Actinomycetota</taxon>
        <taxon>Actinomycetes</taxon>
        <taxon>Pseudonocardiales</taxon>
        <taxon>Pseudonocardiaceae</taxon>
        <taxon>Pseudonocardia</taxon>
    </lineage>
</organism>
<dbReference type="GeneID" id="98051991"/>
<dbReference type="EMBL" id="JACCCZ010000001">
    <property type="protein sequence ID" value="NYG01933.1"/>
    <property type="molecule type" value="Genomic_DNA"/>
</dbReference>
<proteinExistence type="predicted"/>